<gene>
    <name evidence="2" type="ORF">VP01_339g2</name>
</gene>
<comment type="caution">
    <text evidence="2">The sequence shown here is derived from an EMBL/GenBank/DDBJ whole genome shotgun (WGS) entry which is preliminary data.</text>
</comment>
<name>A0A0L6UYJ0_9BASI</name>
<dbReference type="VEuPathDB" id="FungiDB:VP01_339g2"/>
<feature type="transmembrane region" description="Helical" evidence="1">
    <location>
        <begin position="93"/>
        <end position="117"/>
    </location>
</feature>
<protein>
    <submittedName>
        <fullName evidence="2">Uncharacterized protein</fullName>
    </submittedName>
</protein>
<keyword evidence="3" id="KW-1185">Reference proteome</keyword>
<dbReference type="AlphaFoldDB" id="A0A0L6UYJ0"/>
<reference evidence="2 3" key="1">
    <citation type="submission" date="2015-08" db="EMBL/GenBank/DDBJ databases">
        <title>Next Generation Sequencing and Analysis of the Genome of Puccinia sorghi L Schw, the Causal Agent of Maize Common Rust.</title>
        <authorList>
            <person name="Rochi L."/>
            <person name="Burguener G."/>
            <person name="Darino M."/>
            <person name="Turjanski A."/>
            <person name="Kreff E."/>
            <person name="Dieguez M.J."/>
            <person name="Sacco F."/>
        </authorList>
    </citation>
    <scope>NUCLEOTIDE SEQUENCE [LARGE SCALE GENOMIC DNA]</scope>
    <source>
        <strain evidence="2 3">RO10H11247</strain>
    </source>
</reference>
<sequence>MVDRYDSSPYLVQFLLYWTNGFHGIITSEVCYCLYHRYESHKGSADILFTLHAWGIYVYMVWSSQCCICPNVLELPSIFNESCSQRNQKETSLTSIHPFAVGIFILPIAVGIFSLPIKFNGAIQFQRTRGRQIQVVTFWSGIRLILHIWPLEYQSCGPDQILWDQVGHDPKYRRNHSTSHPPLAIKQAYLSHNNSGCCCCCLIVVMRNNKHFELVLLNANLWQSMNICIGVAKHSLVSSKATEVEREKRRETSIKLCLTLARFYYIKNGICLSLKSAVVQLRHAQAPLKLAQWRTSCQSGSPPRSKCGILKFSNGPSCCLLILNCISFPFLTTKLPFHLKNHTTRPFKLSMD</sequence>
<keyword evidence="1" id="KW-0812">Transmembrane</keyword>
<evidence type="ECO:0000313" key="2">
    <source>
        <dbReference type="EMBL" id="KNZ52920.1"/>
    </source>
</evidence>
<keyword evidence="1" id="KW-1133">Transmembrane helix</keyword>
<feature type="transmembrane region" description="Helical" evidence="1">
    <location>
        <begin position="15"/>
        <end position="35"/>
    </location>
</feature>
<organism evidence="2 3">
    <name type="scientific">Puccinia sorghi</name>
    <dbReference type="NCBI Taxonomy" id="27349"/>
    <lineage>
        <taxon>Eukaryota</taxon>
        <taxon>Fungi</taxon>
        <taxon>Dikarya</taxon>
        <taxon>Basidiomycota</taxon>
        <taxon>Pucciniomycotina</taxon>
        <taxon>Pucciniomycetes</taxon>
        <taxon>Pucciniales</taxon>
        <taxon>Pucciniaceae</taxon>
        <taxon>Puccinia</taxon>
    </lineage>
</organism>
<evidence type="ECO:0000313" key="3">
    <source>
        <dbReference type="Proteomes" id="UP000037035"/>
    </source>
</evidence>
<evidence type="ECO:0000256" key="1">
    <source>
        <dbReference type="SAM" id="Phobius"/>
    </source>
</evidence>
<keyword evidence="1" id="KW-0472">Membrane</keyword>
<proteinExistence type="predicted"/>
<dbReference type="EMBL" id="LAVV01008390">
    <property type="protein sequence ID" value="KNZ52920.1"/>
    <property type="molecule type" value="Genomic_DNA"/>
</dbReference>
<dbReference type="Proteomes" id="UP000037035">
    <property type="component" value="Unassembled WGS sequence"/>
</dbReference>
<accession>A0A0L6UYJ0</accession>